<dbReference type="RefSeq" id="WP_210052391.1">
    <property type="nucleotide sequence ID" value="NZ_BAAAMH010000036.1"/>
</dbReference>
<protein>
    <recommendedName>
        <fullName evidence="4">SH3 domain-containing protein</fullName>
    </recommendedName>
</protein>
<keyword evidence="1" id="KW-0732">Signal</keyword>
<dbReference type="Proteomes" id="UP000758168">
    <property type="component" value="Unassembled WGS sequence"/>
</dbReference>
<organism evidence="2 3">
    <name type="scientific">Microlunatus capsulatus</name>
    <dbReference type="NCBI Taxonomy" id="99117"/>
    <lineage>
        <taxon>Bacteria</taxon>
        <taxon>Bacillati</taxon>
        <taxon>Actinomycetota</taxon>
        <taxon>Actinomycetes</taxon>
        <taxon>Propionibacteriales</taxon>
        <taxon>Propionibacteriaceae</taxon>
        <taxon>Microlunatus</taxon>
    </lineage>
</organism>
<accession>A0ABS4Z333</accession>
<feature type="signal peptide" evidence="1">
    <location>
        <begin position="1"/>
        <end position="31"/>
    </location>
</feature>
<dbReference type="EMBL" id="JAGIOB010000001">
    <property type="protein sequence ID" value="MBP2415399.1"/>
    <property type="molecule type" value="Genomic_DNA"/>
</dbReference>
<keyword evidence="3" id="KW-1185">Reference proteome</keyword>
<evidence type="ECO:0008006" key="4">
    <source>
        <dbReference type="Google" id="ProtNLM"/>
    </source>
</evidence>
<gene>
    <name evidence="2" type="ORF">JOF54_000321</name>
</gene>
<proteinExistence type="predicted"/>
<comment type="caution">
    <text evidence="2">The sequence shown here is derived from an EMBL/GenBank/DDBJ whole genome shotgun (WGS) entry which is preliminary data.</text>
</comment>
<sequence length="191" mass="19897">MNRTTVRTVLALAATTAVTATTVLPLTTASAAPGDEPARGVVVAKGGLVGHLRPSTHAPDNYTYPQGSEVTLDCKVSGPVVGGNPRWYLVNGEGDANWVSARYVRNVGPGPEPCDPSDGTFAAKTKTALKKRVGPSTADASAGTYAKGAKLRVQCYTGSGAQKWYLTSAGRWVSATYVTTSTKVRYCSNNS</sequence>
<evidence type="ECO:0000313" key="2">
    <source>
        <dbReference type="EMBL" id="MBP2415399.1"/>
    </source>
</evidence>
<reference evidence="2 3" key="1">
    <citation type="submission" date="2021-03" db="EMBL/GenBank/DDBJ databases">
        <title>Sequencing the genomes of 1000 actinobacteria strains.</title>
        <authorList>
            <person name="Klenk H.-P."/>
        </authorList>
    </citation>
    <scope>NUCLEOTIDE SEQUENCE [LARGE SCALE GENOMIC DNA]</scope>
    <source>
        <strain evidence="2 3">DSM 12936</strain>
    </source>
</reference>
<name>A0ABS4Z333_9ACTN</name>
<evidence type="ECO:0000256" key="1">
    <source>
        <dbReference type="SAM" id="SignalP"/>
    </source>
</evidence>
<evidence type="ECO:0000313" key="3">
    <source>
        <dbReference type="Proteomes" id="UP000758168"/>
    </source>
</evidence>
<feature type="chain" id="PRO_5047368914" description="SH3 domain-containing protein" evidence="1">
    <location>
        <begin position="32"/>
        <end position="191"/>
    </location>
</feature>